<dbReference type="PANTHER" id="PTHR10688:SF3">
    <property type="entry name" value="PWWP DOMAIN-CONTAINING PROTEIN 6"/>
    <property type="match status" value="1"/>
</dbReference>
<dbReference type="SMART" id="SM00293">
    <property type="entry name" value="PWWP"/>
    <property type="match status" value="1"/>
</dbReference>
<evidence type="ECO:0000313" key="4">
    <source>
        <dbReference type="Proteomes" id="UP000834106"/>
    </source>
</evidence>
<keyword evidence="4" id="KW-1185">Reference proteome</keyword>
<sequence>MRDDCGCRDSFLSFRMATLEELVAATKILGESAGEAVKEPDATGVSGLKRGENGIEVSGFNKADGDNDHSVFRATKRAVEAKTTVETTFVGEGQLQSHLNVEENEEEGAENGIFVSGDDKSDSVREEERNQNGINLIVDVLGSLDGGDGSNKYLETDGGESSFVENAGGLNITCVLDIMGQDYKAEEDGQVVEKHEHGFCVGDFVWGKIRGHPWWPGQIYGPQDASDFALKHCQRGRLLVAFFGDGSGSWCLPTQLIPFASNFEEMSKGSSSKSFLNAVQRSIDEVGRMLEMSCNCIAKERKVGLARPLAVNAGLKPGVLMPEVDINRLSVPKYEPAEVLVKVKNLAQAVSIGSMLELAVLKSWLSSFYRSKGGYQLPVYHEAHQIEGLEDTGEIGNVVPNGFTLPIDGPISGPVEEDWLSSYSTGMQQFPAPSGDKIYRRRKQKSVAELMGETTDIKLKDKKGTAAKDGTSTRRRKSKYLTPPYTERVNEVSSVENIVREEANESSTPRERKKSKYLSAPYTNLNRRAGNSSSKGESEIEYEKIDKTVRVGEHMTKADGDLFPLPSISNPVSANILPSWQQKGIDSSTYTSSQQDENDLKKIFDTVDVDASAFRSSIYLDGSNYKEFHGHRRGKKRKLLHFDPENQGNGTSETKAKKSKPKIPEAGTNKIDRSASSASLVITFSPGFTLPSKDDVIGMFNTFWSLNEKEANLVMDSNTVQVEFVKNSDAEEAFRSSVNKDLFGSAILKRSIQHSSVTLHPEKPDSSQLADDVISDMGFINQKLEMMSSVLENCNCKISPEKSSLKDEMIHLLEKVGTASEKVRTMVERTST</sequence>
<dbReference type="Gene3D" id="2.30.30.140">
    <property type="match status" value="1"/>
</dbReference>
<dbReference type="InterPro" id="IPR000313">
    <property type="entry name" value="PWWP_dom"/>
</dbReference>
<gene>
    <name evidence="3" type="ORF">FPE_LOCUS10623</name>
</gene>
<reference evidence="3" key="1">
    <citation type="submission" date="2023-05" db="EMBL/GenBank/DDBJ databases">
        <authorList>
            <person name="Huff M."/>
        </authorList>
    </citation>
    <scope>NUCLEOTIDE SEQUENCE</scope>
</reference>
<accession>A0AAD1Z5A2</accession>
<dbReference type="AlphaFoldDB" id="A0AAD1Z5A2"/>
<dbReference type="Pfam" id="PF00855">
    <property type="entry name" value="PWWP"/>
    <property type="match status" value="1"/>
</dbReference>
<dbReference type="SUPFAM" id="SSF63748">
    <property type="entry name" value="Tudor/PWWP/MBT"/>
    <property type="match status" value="1"/>
</dbReference>
<feature type="compositionally biased region" description="Polar residues" evidence="1">
    <location>
        <begin position="521"/>
        <end position="535"/>
    </location>
</feature>
<proteinExistence type="predicted"/>
<evidence type="ECO:0000259" key="2">
    <source>
        <dbReference type="PROSITE" id="PS50812"/>
    </source>
</evidence>
<evidence type="ECO:0000256" key="1">
    <source>
        <dbReference type="SAM" id="MobiDB-lite"/>
    </source>
</evidence>
<dbReference type="EMBL" id="OU503041">
    <property type="protein sequence ID" value="CAI9763193.1"/>
    <property type="molecule type" value="Genomic_DNA"/>
</dbReference>
<dbReference type="InterPro" id="IPR052657">
    <property type="entry name" value="PDP_family_Arabidopsis"/>
</dbReference>
<feature type="region of interest" description="Disordered" evidence="1">
    <location>
        <begin position="630"/>
        <end position="669"/>
    </location>
</feature>
<evidence type="ECO:0000313" key="3">
    <source>
        <dbReference type="EMBL" id="CAI9763193.1"/>
    </source>
</evidence>
<feature type="compositionally biased region" description="Basic residues" evidence="1">
    <location>
        <begin position="630"/>
        <end position="639"/>
    </location>
</feature>
<feature type="domain" description="PWWP" evidence="2">
    <location>
        <begin position="201"/>
        <end position="262"/>
    </location>
</feature>
<name>A0AAD1Z5A2_9LAMI</name>
<feature type="region of interest" description="Disordered" evidence="1">
    <location>
        <begin position="499"/>
        <end position="540"/>
    </location>
</feature>
<protein>
    <recommendedName>
        <fullName evidence="2">PWWP domain-containing protein</fullName>
    </recommendedName>
</protein>
<dbReference type="PROSITE" id="PS50812">
    <property type="entry name" value="PWWP"/>
    <property type="match status" value="1"/>
</dbReference>
<organism evidence="3 4">
    <name type="scientific">Fraxinus pennsylvanica</name>
    <dbReference type="NCBI Taxonomy" id="56036"/>
    <lineage>
        <taxon>Eukaryota</taxon>
        <taxon>Viridiplantae</taxon>
        <taxon>Streptophyta</taxon>
        <taxon>Embryophyta</taxon>
        <taxon>Tracheophyta</taxon>
        <taxon>Spermatophyta</taxon>
        <taxon>Magnoliopsida</taxon>
        <taxon>eudicotyledons</taxon>
        <taxon>Gunneridae</taxon>
        <taxon>Pentapetalae</taxon>
        <taxon>asterids</taxon>
        <taxon>lamiids</taxon>
        <taxon>Lamiales</taxon>
        <taxon>Oleaceae</taxon>
        <taxon>Oleeae</taxon>
        <taxon>Fraxinus</taxon>
    </lineage>
</organism>
<dbReference type="CDD" id="cd05162">
    <property type="entry name" value="PWWP"/>
    <property type="match status" value="1"/>
</dbReference>
<dbReference type="Proteomes" id="UP000834106">
    <property type="component" value="Chromosome 6"/>
</dbReference>
<dbReference type="PANTHER" id="PTHR10688">
    <property type="entry name" value="PWWP DOMAIN-CONTAINING PROTEIN"/>
    <property type="match status" value="1"/>
</dbReference>